<dbReference type="OrthoDB" id="1522982at2"/>
<reference evidence="1 2" key="1">
    <citation type="submission" date="2019-07" db="EMBL/GenBank/DDBJ databases">
        <title>Genome sequencing for Formosa sp. PS13.</title>
        <authorList>
            <person name="Park S.-J."/>
        </authorList>
    </citation>
    <scope>NUCLEOTIDE SEQUENCE [LARGE SCALE GENOMIC DNA]</scope>
    <source>
        <strain evidence="1 2">PS13</strain>
    </source>
</reference>
<dbReference type="Proteomes" id="UP000319209">
    <property type="component" value="Chromosome"/>
</dbReference>
<proteinExistence type="predicted"/>
<dbReference type="KEGG" id="fop:FNB79_06550"/>
<accession>A0A516GQ43</accession>
<sequence length="216" mass="24394">MSSILKQQKRKTLFVIFLFLFSYSGFAQIEEDVLRFELGFGLNQAFNNGYPETFSSKGLNLPTINVGAQYMFTEQLGAKFDLGFNRLKGEGSTDDFKINYTRLNLQGVYDYTHIVGLHEVKKLKFQAHAGPGFSFVRPMSIPYNNDQNFFNAIIGSEFLYRLNQNSSVFFDVSYIHGFTSPDSYLYPSEGLGAFNGSILTFTIGISLSLSGCYYCN</sequence>
<dbReference type="RefSeq" id="WP_143380550.1">
    <property type="nucleotide sequence ID" value="NZ_CP041637.1"/>
</dbReference>
<name>A0A516GQ43_9FLAO</name>
<protein>
    <submittedName>
        <fullName evidence="1">Outer membrane beta-barrel protein</fullName>
    </submittedName>
</protein>
<keyword evidence="2" id="KW-1185">Reference proteome</keyword>
<evidence type="ECO:0000313" key="2">
    <source>
        <dbReference type="Proteomes" id="UP000319209"/>
    </source>
</evidence>
<evidence type="ECO:0000313" key="1">
    <source>
        <dbReference type="EMBL" id="QDO93648.1"/>
    </source>
</evidence>
<organism evidence="1 2">
    <name type="scientific">Formosa sediminum</name>
    <dbReference type="NCBI Taxonomy" id="2594004"/>
    <lineage>
        <taxon>Bacteria</taxon>
        <taxon>Pseudomonadati</taxon>
        <taxon>Bacteroidota</taxon>
        <taxon>Flavobacteriia</taxon>
        <taxon>Flavobacteriales</taxon>
        <taxon>Flavobacteriaceae</taxon>
        <taxon>Formosa</taxon>
    </lineage>
</organism>
<gene>
    <name evidence="1" type="ORF">FNB79_06550</name>
</gene>
<dbReference type="Gene3D" id="2.40.160.20">
    <property type="match status" value="1"/>
</dbReference>
<dbReference type="AlphaFoldDB" id="A0A516GQ43"/>
<dbReference type="EMBL" id="CP041637">
    <property type="protein sequence ID" value="QDO93648.1"/>
    <property type="molecule type" value="Genomic_DNA"/>
</dbReference>